<name>A0A1X0NZM2_9TRYP</name>
<dbReference type="EMBL" id="NBCO01000009">
    <property type="protein sequence ID" value="ORC90137.1"/>
    <property type="molecule type" value="Genomic_DNA"/>
</dbReference>
<evidence type="ECO:0000313" key="3">
    <source>
        <dbReference type="Proteomes" id="UP000192257"/>
    </source>
</evidence>
<evidence type="ECO:0000256" key="1">
    <source>
        <dbReference type="SAM" id="MobiDB-lite"/>
    </source>
</evidence>
<keyword evidence="3" id="KW-1185">Reference proteome</keyword>
<evidence type="ECO:0000313" key="2">
    <source>
        <dbReference type="EMBL" id="ORC90137.1"/>
    </source>
</evidence>
<protein>
    <submittedName>
        <fullName evidence="2">Putative dolicholphosphate-mannose synthase</fullName>
    </submittedName>
</protein>
<feature type="compositionally biased region" description="Low complexity" evidence="1">
    <location>
        <begin position="729"/>
        <end position="742"/>
    </location>
</feature>
<dbReference type="GeneID" id="39984206"/>
<sequence>MVRRTFYQNRIWRQRSSSLIVKSLNRFENDLPVVFGSSSSSSPESHAGTYKTTTRSAYSVLRSRNTPPDVCAQNLISSSDASVPISMMRCCCTALIYRSSEQLMPFSAEKDRERDDFVFSLKLASVEQPLRDLVGEERYVALVGSALSQAQQVGLCQELPQLDEGSWVARLLLTPEEDNRVKWLREDGVLSSTTFARVPSFKAMYVAYHVSGELPLDVRQFENIEERMRENKVEWDMCDAAVACTFAMKSENFRPYFCHIVQNKLLRDGNEESANTEISKEPEVGFRHVLGAILLLQCFRELHSEAQEAGGHLINPPTYLFAVATQLFSLVASLPPTDLSYILEILSKSCRTSALSLANICIVPSESPLLPTFTLWLLKEAPYTVTCHHHFRRMILRSQTEALSLLEKSSLLSNKSIDLQVVDTVLLPLLDGCGHEEFFYRVIREVLTGMEERLRRDPQSFTQNDIRYIALLGARLFDMQPQDRLHTHNHHHASGSAFDATAREQMEELRVMDGSPWALVALSYNYLKEIVMTIVRDHRQLRKQVEAQMRNIVEAVTADTPSSNTGNLQSTTTTTGTVGVKSSCGDEKGGSTHYSQNFSPDAETHMNSPSAVASTRESNSNTCNNDNSNKNSDNSSKNKINSMGNSCEMDSTPLRSPAPPSLRQRFVAFVEELVKALVDETGANRQNCFVVSNELFAFVNQHVPVPNIHDEYRRKIFLLVNVAPDKSSVKSNNNGNTTNSMSHIDSNNTKETEDEIPAELRLLVTSLPLTLSPWASVMILREVLSESAGNNPRYTYVLNAAIDLQLPISTTRSRIATTLNMWRFLSSQAEKLTVSERLNMKQRCVLNLPLSYIMSSYWSLLTWMALLTIVGLNVVGLDFESQYVATRLFQEFAPSDDVLPPVKDEWNIEGAKEVVSIYLEDPDLSIIDGEPHHHNMKKKHSRTSSEVLLSSASYIFLGTDDQRRPMTLIQISSEASLTPVERVAEESLCASAVLRELSRELPFPFYLPIEQPLSVELIVSRVAERIRRISFNNAWFVSRMIFRTFPLGRYHTEYGLVSHTCTQANLIRRRMTFLLYVHQSVPLTPQLLSRLHESVLAQHGNLVIVAHEDSLVRGGTTAEAVQSLTKDGVFRNIPYNKRWAKTGEIRSQDDSTLGPRWPKTIERLYGEALGLWGGCTREIVAGTHALTRKLKRCCPF</sequence>
<gene>
    <name evidence="2" type="ORF">TM35_000091870</name>
</gene>
<accession>A0A1X0NZM2</accession>
<feature type="compositionally biased region" description="Polar residues" evidence="1">
    <location>
        <begin position="592"/>
        <end position="617"/>
    </location>
</feature>
<proteinExistence type="predicted"/>
<dbReference type="AlphaFoldDB" id="A0A1X0NZM2"/>
<feature type="region of interest" description="Disordered" evidence="1">
    <location>
        <begin position="556"/>
        <end position="658"/>
    </location>
</feature>
<organism evidence="2 3">
    <name type="scientific">Trypanosoma theileri</name>
    <dbReference type="NCBI Taxonomy" id="67003"/>
    <lineage>
        <taxon>Eukaryota</taxon>
        <taxon>Discoba</taxon>
        <taxon>Euglenozoa</taxon>
        <taxon>Kinetoplastea</taxon>
        <taxon>Metakinetoplastina</taxon>
        <taxon>Trypanosomatida</taxon>
        <taxon>Trypanosomatidae</taxon>
        <taxon>Trypanosoma</taxon>
    </lineage>
</organism>
<dbReference type="Proteomes" id="UP000192257">
    <property type="component" value="Unassembled WGS sequence"/>
</dbReference>
<dbReference type="RefSeq" id="XP_028884203.1">
    <property type="nucleotide sequence ID" value="XM_029024426.1"/>
</dbReference>
<reference evidence="2 3" key="1">
    <citation type="submission" date="2017-03" db="EMBL/GenBank/DDBJ databases">
        <title>An alternative strategy for trypanosome survival in the mammalian bloodstream revealed through genome and transcriptome analysis of the ubiquitous bovine parasite Trypanosoma (Megatrypanum) theileri.</title>
        <authorList>
            <person name="Kelly S."/>
            <person name="Ivens A."/>
            <person name="Mott A."/>
            <person name="O'Neill E."/>
            <person name="Emms D."/>
            <person name="Macleod O."/>
            <person name="Voorheis P."/>
            <person name="Matthews J."/>
            <person name="Matthews K."/>
            <person name="Carrington M."/>
        </authorList>
    </citation>
    <scope>NUCLEOTIDE SEQUENCE [LARGE SCALE GENOMIC DNA]</scope>
    <source>
        <strain evidence="2">Edinburgh</strain>
    </source>
</reference>
<dbReference type="OrthoDB" id="273389at2759"/>
<feature type="compositionally biased region" description="Low complexity" evidence="1">
    <location>
        <begin position="571"/>
        <end position="580"/>
    </location>
</feature>
<dbReference type="VEuPathDB" id="TriTrypDB:TM35_000091870"/>
<comment type="caution">
    <text evidence="2">The sequence shown here is derived from an EMBL/GenBank/DDBJ whole genome shotgun (WGS) entry which is preliminary data.</text>
</comment>
<feature type="region of interest" description="Disordered" evidence="1">
    <location>
        <begin position="728"/>
        <end position="751"/>
    </location>
</feature>
<feature type="compositionally biased region" description="Polar residues" evidence="1">
    <location>
        <begin position="559"/>
        <end position="570"/>
    </location>
</feature>
<feature type="compositionally biased region" description="Low complexity" evidence="1">
    <location>
        <begin position="618"/>
        <end position="642"/>
    </location>
</feature>